<dbReference type="SUPFAM" id="SSF56317">
    <property type="entry name" value="Carbon-nitrogen hydrolase"/>
    <property type="match status" value="1"/>
</dbReference>
<evidence type="ECO:0000259" key="2">
    <source>
        <dbReference type="PROSITE" id="PS50263"/>
    </source>
</evidence>
<proteinExistence type="predicted"/>
<feature type="compositionally biased region" description="Polar residues" evidence="1">
    <location>
        <begin position="444"/>
        <end position="453"/>
    </location>
</feature>
<dbReference type="GO" id="GO:0030163">
    <property type="term" value="P:protein catabolic process"/>
    <property type="evidence" value="ECO:0007669"/>
    <property type="project" value="TreeGrafter"/>
</dbReference>
<dbReference type="PROSITE" id="PS50263">
    <property type="entry name" value="CN_HYDROLASE"/>
    <property type="match status" value="1"/>
</dbReference>
<dbReference type="InterPro" id="IPR039703">
    <property type="entry name" value="Nta1"/>
</dbReference>
<dbReference type="GeneID" id="18260698"/>
<feature type="region of interest" description="Disordered" evidence="1">
    <location>
        <begin position="431"/>
        <end position="453"/>
    </location>
</feature>
<feature type="compositionally biased region" description="Polar residues" evidence="1">
    <location>
        <begin position="743"/>
        <end position="755"/>
    </location>
</feature>
<dbReference type="Pfam" id="PF00795">
    <property type="entry name" value="CN_hydrolase"/>
    <property type="match status" value="1"/>
</dbReference>
<gene>
    <name evidence="3" type="ORF">CTHT_0066600</name>
</gene>
<feature type="region of interest" description="Disordered" evidence="1">
    <location>
        <begin position="743"/>
        <end position="781"/>
    </location>
</feature>
<protein>
    <submittedName>
        <fullName evidence="3">Putative N-terminal asparagine protein</fullName>
    </submittedName>
</protein>
<evidence type="ECO:0000313" key="3">
    <source>
        <dbReference type="EMBL" id="EGS17338.1"/>
    </source>
</evidence>
<dbReference type="PANTHER" id="PTHR11750:SF26">
    <property type="entry name" value="PROTEIN N-TERMINAL AMIDASE"/>
    <property type="match status" value="1"/>
</dbReference>
<dbReference type="eggNOG" id="KOG0806">
    <property type="taxonomic scope" value="Eukaryota"/>
</dbReference>
<dbReference type="AlphaFoldDB" id="G0SGJ9"/>
<name>G0SGJ9_CHATD</name>
<sequence>MRIACLQFAPQLGDVNNNLSRADEILSNAAQDELERLDLLVLPELAFTGYNFQSLQHINPYLEGLGSGITSLWAKATALKYDCTVVVGYPEKVDPSAKWPASPEYYNSAVVVSGDGDIVVNYRKSFLYYTDETWALEGPEGFFHGNIPGLGNVALGISTDVNPYKLEAPWDDFEFAYHALDSDSNVIIVSMAWQTLQNPAQFLHNPHEPDLDTLVYWVQRLEPLVRSNDGDEIIFVFCNRTGTEYDATYTGTSAVLGVKLGEVFVYGVLGRGETGLLIVDTSQPPRMKLTDADEVAAESAANKLDIGLEFEDELTEPNWPLPGTSFEVGPSPVPGSTVQTAAVTEPLTHEPQVSRPNIEMYVHTSPRSATSPRLPWLAPPENEAGSPVHSKSPTRLQIPPIASRAHTDNYTSLNSAVTDIAVDTPGLPLSPAIVRRPPRPKLTIPSSASRYQSKPSPYPWYYGDNSSTLFTGGACMTPITPFDDDGWTGTPIDPKPGGWFWRHGPTLSALKESVQEEEEEKEQRVAKPKPGNDKPELQEEGYSLGVEVKEETTECSERSEDSKLQDRVGEYSVATKEVTLASGTEAPDELRLRPDSTSTSENTQPAPGDGRTLLSSSDNLPRIDDTKGHNSVTSKNPQPAAADASSQTQCLKTNMDENGETVVYTHAYRRLLTPRPASWAGPIYNTTRSFASTSKTLHVKQPVQHSAQNSGASQQQYASRFEPDNTMEEEDLFIFDSPSTALHTTASTMTPTSNVPTSSEPSLTTSSSLSTTDDSPHDKGTSALQRVQGLFFRKEDGQHELGHDCEDDDGDSGYGHERSSDDGQVVAGKRILGGVGADVGMKAGIAVTEVNVGIATKGVDEEDEGMWLGQVKA</sequence>
<dbReference type="RefSeq" id="XP_006696956.1">
    <property type="nucleotide sequence ID" value="XM_006696893.1"/>
</dbReference>
<feature type="domain" description="CN hydrolase" evidence="2">
    <location>
        <begin position="1"/>
        <end position="283"/>
    </location>
</feature>
<feature type="compositionally biased region" description="Basic and acidic residues" evidence="1">
    <location>
        <begin position="795"/>
        <end position="804"/>
    </location>
</feature>
<feature type="compositionally biased region" description="Low complexity" evidence="1">
    <location>
        <begin position="756"/>
        <end position="773"/>
    </location>
</feature>
<dbReference type="KEGG" id="cthr:CTHT_0066600"/>
<keyword evidence="4" id="KW-1185">Reference proteome</keyword>
<feature type="region of interest" description="Disordered" evidence="1">
    <location>
        <begin position="514"/>
        <end position="648"/>
    </location>
</feature>
<evidence type="ECO:0000256" key="1">
    <source>
        <dbReference type="SAM" id="MobiDB-lite"/>
    </source>
</evidence>
<accession>G0SGJ9</accession>
<dbReference type="CDD" id="cd07566">
    <property type="entry name" value="ScNTA1_like"/>
    <property type="match status" value="1"/>
</dbReference>
<dbReference type="HOGENOM" id="CLU_328999_0_0_1"/>
<feature type="region of interest" description="Disordered" evidence="1">
    <location>
        <begin position="366"/>
        <end position="394"/>
    </location>
</feature>
<dbReference type="GO" id="GO:0070773">
    <property type="term" value="F:protein-N-terminal glutamine amidohydrolase activity"/>
    <property type="evidence" value="ECO:0007669"/>
    <property type="project" value="InterPro"/>
</dbReference>
<dbReference type="InterPro" id="IPR003010">
    <property type="entry name" value="C-N_Hydrolase"/>
</dbReference>
<dbReference type="STRING" id="759272.G0SGJ9"/>
<dbReference type="Proteomes" id="UP000008066">
    <property type="component" value="Unassembled WGS sequence"/>
</dbReference>
<feature type="compositionally biased region" description="Basic and acidic residues" evidence="1">
    <location>
        <begin position="547"/>
        <end position="569"/>
    </location>
</feature>
<dbReference type="GO" id="GO:0008418">
    <property type="term" value="F:protein-N-terminal asparagine amidohydrolase activity"/>
    <property type="evidence" value="ECO:0007669"/>
    <property type="project" value="InterPro"/>
</dbReference>
<feature type="region of interest" description="Disordered" evidence="1">
    <location>
        <begin position="700"/>
        <end position="720"/>
    </location>
</feature>
<dbReference type="InterPro" id="IPR036526">
    <property type="entry name" value="C-N_Hydrolase_sf"/>
</dbReference>
<dbReference type="EMBL" id="GL988047">
    <property type="protein sequence ID" value="EGS17338.1"/>
    <property type="molecule type" value="Genomic_DNA"/>
</dbReference>
<organism evidence="4">
    <name type="scientific">Chaetomium thermophilum (strain DSM 1495 / CBS 144.50 / IMI 039719)</name>
    <name type="common">Thermochaetoides thermophila</name>
    <dbReference type="NCBI Taxonomy" id="759272"/>
    <lineage>
        <taxon>Eukaryota</taxon>
        <taxon>Fungi</taxon>
        <taxon>Dikarya</taxon>
        <taxon>Ascomycota</taxon>
        <taxon>Pezizomycotina</taxon>
        <taxon>Sordariomycetes</taxon>
        <taxon>Sordariomycetidae</taxon>
        <taxon>Sordariales</taxon>
        <taxon>Chaetomiaceae</taxon>
        <taxon>Thermochaetoides</taxon>
    </lineage>
</organism>
<reference evidence="3 4" key="1">
    <citation type="journal article" date="2011" name="Cell">
        <title>Insight into structure and assembly of the nuclear pore complex by utilizing the genome of a eukaryotic thermophile.</title>
        <authorList>
            <person name="Amlacher S."/>
            <person name="Sarges P."/>
            <person name="Flemming D."/>
            <person name="van Noort V."/>
            <person name="Kunze R."/>
            <person name="Devos D.P."/>
            <person name="Arumugam M."/>
            <person name="Bork P."/>
            <person name="Hurt E."/>
        </authorList>
    </citation>
    <scope>NUCLEOTIDE SEQUENCE [LARGE SCALE GENOMIC DNA]</scope>
    <source>
        <strain evidence="4">DSM 1495 / CBS 144.50 / IMI 039719</strain>
    </source>
</reference>
<dbReference type="Gene3D" id="3.60.110.10">
    <property type="entry name" value="Carbon-nitrogen hydrolase"/>
    <property type="match status" value="1"/>
</dbReference>
<feature type="compositionally biased region" description="Polar residues" evidence="1">
    <location>
        <begin position="703"/>
        <end position="718"/>
    </location>
</feature>
<feature type="compositionally biased region" description="Basic and acidic residues" evidence="1">
    <location>
        <begin position="521"/>
        <end position="537"/>
    </location>
</feature>
<evidence type="ECO:0000313" key="4">
    <source>
        <dbReference type="Proteomes" id="UP000008066"/>
    </source>
</evidence>
<dbReference type="PANTHER" id="PTHR11750">
    <property type="entry name" value="PROTEIN N-TERMINAL AMIDASE"/>
    <property type="match status" value="1"/>
</dbReference>
<feature type="compositionally biased region" description="Polar residues" evidence="1">
    <location>
        <begin position="595"/>
        <end position="605"/>
    </location>
</feature>
<feature type="region of interest" description="Disordered" evidence="1">
    <location>
        <begin position="795"/>
        <end position="822"/>
    </location>
</feature>
<dbReference type="OrthoDB" id="201515at2759"/>